<dbReference type="Pfam" id="PF08448">
    <property type="entry name" value="PAS_4"/>
    <property type="match status" value="1"/>
</dbReference>
<dbReference type="Gene3D" id="3.30.450.20">
    <property type="entry name" value="PAS domain"/>
    <property type="match status" value="1"/>
</dbReference>
<dbReference type="InterPro" id="IPR001633">
    <property type="entry name" value="EAL_dom"/>
</dbReference>
<organism evidence="3 4">
    <name type="scientific">Aquibium oceanicum</name>
    <dbReference type="NCBI Taxonomy" id="1670800"/>
    <lineage>
        <taxon>Bacteria</taxon>
        <taxon>Pseudomonadati</taxon>
        <taxon>Pseudomonadota</taxon>
        <taxon>Alphaproteobacteria</taxon>
        <taxon>Hyphomicrobiales</taxon>
        <taxon>Phyllobacteriaceae</taxon>
        <taxon>Aquibium</taxon>
    </lineage>
</organism>
<name>A0A1L3ST01_9HYPH</name>
<dbReference type="PANTHER" id="PTHR44757:SF2">
    <property type="entry name" value="BIOFILM ARCHITECTURE MAINTENANCE PROTEIN MBAA"/>
    <property type="match status" value="1"/>
</dbReference>
<dbReference type="InterPro" id="IPR013656">
    <property type="entry name" value="PAS_4"/>
</dbReference>
<gene>
    <name evidence="3" type="ORF">BSQ44_15260</name>
</gene>
<dbReference type="EMBL" id="CP018171">
    <property type="protein sequence ID" value="APH72563.1"/>
    <property type="molecule type" value="Genomic_DNA"/>
</dbReference>
<dbReference type="SMART" id="SM00267">
    <property type="entry name" value="GGDEF"/>
    <property type="match status" value="1"/>
</dbReference>
<dbReference type="Pfam" id="PF00563">
    <property type="entry name" value="EAL"/>
    <property type="match status" value="1"/>
</dbReference>
<dbReference type="Pfam" id="PF00990">
    <property type="entry name" value="GGDEF"/>
    <property type="match status" value="1"/>
</dbReference>
<dbReference type="InterPro" id="IPR035919">
    <property type="entry name" value="EAL_sf"/>
</dbReference>
<dbReference type="AlphaFoldDB" id="A0A1L3ST01"/>
<dbReference type="SUPFAM" id="SSF55073">
    <property type="entry name" value="Nucleotide cyclase"/>
    <property type="match status" value="1"/>
</dbReference>
<keyword evidence="4" id="KW-1185">Reference proteome</keyword>
<dbReference type="SUPFAM" id="SSF141868">
    <property type="entry name" value="EAL domain-like"/>
    <property type="match status" value="1"/>
</dbReference>
<dbReference type="InterPro" id="IPR029787">
    <property type="entry name" value="Nucleotide_cyclase"/>
</dbReference>
<dbReference type="InterPro" id="IPR035965">
    <property type="entry name" value="PAS-like_dom_sf"/>
</dbReference>
<dbReference type="SMART" id="SM00052">
    <property type="entry name" value="EAL"/>
    <property type="match status" value="1"/>
</dbReference>
<dbReference type="CDD" id="cd01949">
    <property type="entry name" value="GGDEF"/>
    <property type="match status" value="1"/>
</dbReference>
<dbReference type="SUPFAM" id="SSF55785">
    <property type="entry name" value="PYP-like sensor domain (PAS domain)"/>
    <property type="match status" value="1"/>
</dbReference>
<dbReference type="InterPro" id="IPR043128">
    <property type="entry name" value="Rev_trsase/Diguanyl_cyclase"/>
</dbReference>
<protein>
    <recommendedName>
        <fullName evidence="5">GGDEF domain-containing protein</fullName>
    </recommendedName>
</protein>
<evidence type="ECO:0000259" key="1">
    <source>
        <dbReference type="PROSITE" id="PS50883"/>
    </source>
</evidence>
<dbReference type="NCBIfam" id="TIGR00254">
    <property type="entry name" value="GGDEF"/>
    <property type="match status" value="1"/>
</dbReference>
<dbReference type="PANTHER" id="PTHR44757">
    <property type="entry name" value="DIGUANYLATE CYCLASE DGCP"/>
    <property type="match status" value="1"/>
</dbReference>
<accession>A0A1L3ST01</accession>
<evidence type="ECO:0000313" key="3">
    <source>
        <dbReference type="EMBL" id="APH72563.1"/>
    </source>
</evidence>
<dbReference type="InterPro" id="IPR000160">
    <property type="entry name" value="GGDEF_dom"/>
</dbReference>
<dbReference type="KEGG" id="meso:BSQ44_15260"/>
<evidence type="ECO:0000313" key="4">
    <source>
        <dbReference type="Proteomes" id="UP000182840"/>
    </source>
</evidence>
<evidence type="ECO:0000259" key="2">
    <source>
        <dbReference type="PROSITE" id="PS50887"/>
    </source>
</evidence>
<dbReference type="InterPro" id="IPR052155">
    <property type="entry name" value="Biofilm_reg_signaling"/>
</dbReference>
<evidence type="ECO:0008006" key="5">
    <source>
        <dbReference type="Google" id="ProtNLM"/>
    </source>
</evidence>
<dbReference type="Gene3D" id="3.30.70.270">
    <property type="match status" value="1"/>
</dbReference>
<proteinExistence type="predicted"/>
<reference evidence="4" key="1">
    <citation type="submission" date="2016-11" db="EMBL/GenBank/DDBJ databases">
        <title>Mesorhizobium oceanicum sp. nov., isolated from deep seawater in South China Sea.</title>
        <authorList>
            <person name="Fu G.-Y."/>
        </authorList>
    </citation>
    <scope>NUCLEOTIDE SEQUENCE [LARGE SCALE GENOMIC DNA]</scope>
    <source>
        <strain evidence="4">B7</strain>
    </source>
</reference>
<dbReference type="Gene3D" id="3.20.20.450">
    <property type="entry name" value="EAL domain"/>
    <property type="match status" value="1"/>
</dbReference>
<dbReference type="CDD" id="cd01948">
    <property type="entry name" value="EAL"/>
    <property type="match status" value="1"/>
</dbReference>
<feature type="domain" description="EAL" evidence="1">
    <location>
        <begin position="318"/>
        <end position="439"/>
    </location>
</feature>
<dbReference type="Proteomes" id="UP000182840">
    <property type="component" value="Chromosome"/>
</dbReference>
<feature type="domain" description="GGDEF" evidence="2">
    <location>
        <begin position="175"/>
        <end position="309"/>
    </location>
</feature>
<dbReference type="STRING" id="1670800.BSQ44_15260"/>
<dbReference type="PROSITE" id="PS50887">
    <property type="entry name" value="GGDEF"/>
    <property type="match status" value="1"/>
</dbReference>
<dbReference type="PROSITE" id="PS50883">
    <property type="entry name" value="EAL"/>
    <property type="match status" value="1"/>
</dbReference>
<sequence length="439" mass="48770">MNWLDETHVERSIVDALTASICIIDQEGIIRAENDARRNFSKRNGGKDSYIGESYLPVVTKAIDGESEGEAEFRKAIREVLNGECHGFEIEYPCHSPDEQRWFLARVTPLQAQPRNKLGTEVLGAVITHQDISIRKLLELRLTRLAETDELTGLKNRRYLLEKIESSATKLQAGSTLALCLLDLDNFKEINDTAGHDAGDHILRQVAERISSVTSHLQSVVLARMGGDEFAVLLEVPRPWSVVPIAEEVFALLSAPYSIGSEKVLSAASIGIAFYPMDAGTPESLMKAADLALYGAKEGGRSRYVFFTTSLREEIEQRTALFTETRAALARNEFETHFQPIVRLKDKSLVGLEALVRWRHPTKGLISPAHFLPVLKDRHLGTAVSQAVMLNVIEHLSAWEGDRIPSVRVSVNLTADQLQNANFVEFLSRETSARAVCAD</sequence>